<dbReference type="PIRSF" id="PIRSF005261">
    <property type="entry name" value="Heat_shock_Hsp33"/>
    <property type="match status" value="1"/>
</dbReference>
<dbReference type="AlphaFoldDB" id="A0A512NDW6"/>
<dbReference type="GO" id="GO:0005737">
    <property type="term" value="C:cytoplasm"/>
    <property type="evidence" value="ECO:0007669"/>
    <property type="project" value="InterPro"/>
</dbReference>
<protein>
    <submittedName>
        <fullName evidence="6">33 kDa chaperonin</fullName>
    </submittedName>
</protein>
<dbReference type="GO" id="GO:0051082">
    <property type="term" value="F:unfolded protein binding"/>
    <property type="evidence" value="ECO:0007669"/>
    <property type="project" value="InterPro"/>
</dbReference>
<dbReference type="PANTHER" id="PTHR30111">
    <property type="entry name" value="33 KDA CHAPERONIN"/>
    <property type="match status" value="1"/>
</dbReference>
<proteinExistence type="predicted"/>
<sequence length="330" mass="36641">MASSEDPSSSDERPAQDGALPFQLDALGVRGRLVRLGPSLDAVIERHGYPLAVARPLAEAMVLCAALATSLKYDGIFTLQISGDGPIRLLVTDLTTDGALRGYAQFDSWKLAVALGAGPNGIPQGGDAPEGYVPKLFGRGRLAFTVDQGQHTQRYQGVVPLEGATLADCAHTYFRQSEQLPTGIKIEARRTTDNGTHHWRAAALMVQQMPEFDAGRIDVDREQREDDWRKAVILMASATEAEMLDPKLPAMTLLHRLFHAEQPRLFARRPFVARCRCSRERIDRVLRSIRREELDDLRDKSGRVAVKCEFCSTEYTYDDRDLDRIYASAA</sequence>
<accession>A0A512NDW6</accession>
<dbReference type="PANTHER" id="PTHR30111:SF1">
    <property type="entry name" value="33 KDA CHAPERONIN"/>
    <property type="match status" value="1"/>
</dbReference>
<keyword evidence="1" id="KW-0963">Cytoplasm</keyword>
<keyword evidence="3" id="KW-1015">Disulfide bond</keyword>
<dbReference type="Proteomes" id="UP000321058">
    <property type="component" value="Unassembled WGS sequence"/>
</dbReference>
<keyword evidence="7" id="KW-1185">Reference proteome</keyword>
<dbReference type="GO" id="GO:0042026">
    <property type="term" value="P:protein refolding"/>
    <property type="evidence" value="ECO:0007669"/>
    <property type="project" value="TreeGrafter"/>
</dbReference>
<evidence type="ECO:0000313" key="7">
    <source>
        <dbReference type="Proteomes" id="UP000321058"/>
    </source>
</evidence>
<dbReference type="OrthoDB" id="9793753at2"/>
<dbReference type="Pfam" id="PF01430">
    <property type="entry name" value="HSP33"/>
    <property type="match status" value="1"/>
</dbReference>
<organism evidence="6 7">
    <name type="scientific">Reyranella soli</name>
    <dbReference type="NCBI Taxonomy" id="1230389"/>
    <lineage>
        <taxon>Bacteria</taxon>
        <taxon>Pseudomonadati</taxon>
        <taxon>Pseudomonadota</taxon>
        <taxon>Alphaproteobacteria</taxon>
        <taxon>Hyphomicrobiales</taxon>
        <taxon>Reyranellaceae</taxon>
        <taxon>Reyranella</taxon>
    </lineage>
</organism>
<dbReference type="Gene3D" id="3.55.30.10">
    <property type="entry name" value="Hsp33 domain"/>
    <property type="match status" value="1"/>
</dbReference>
<dbReference type="GO" id="GO:0044183">
    <property type="term" value="F:protein folding chaperone"/>
    <property type="evidence" value="ECO:0007669"/>
    <property type="project" value="TreeGrafter"/>
</dbReference>
<evidence type="ECO:0000256" key="3">
    <source>
        <dbReference type="ARBA" id="ARBA00023157"/>
    </source>
</evidence>
<evidence type="ECO:0000313" key="6">
    <source>
        <dbReference type="EMBL" id="GEP57146.1"/>
    </source>
</evidence>
<dbReference type="InterPro" id="IPR016154">
    <property type="entry name" value="Heat_shock_Hsp33_C"/>
</dbReference>
<dbReference type="Gene3D" id="3.90.1280.10">
    <property type="entry name" value="HSP33 redox switch-like"/>
    <property type="match status" value="1"/>
</dbReference>
<gene>
    <name evidence="6" type="primary">hslO</name>
    <name evidence="6" type="ORF">RSO01_43120</name>
</gene>
<dbReference type="SUPFAM" id="SSF118352">
    <property type="entry name" value="HSP33 redox switch-like"/>
    <property type="match status" value="1"/>
</dbReference>
<evidence type="ECO:0000256" key="2">
    <source>
        <dbReference type="ARBA" id="ARBA00022833"/>
    </source>
</evidence>
<dbReference type="SUPFAM" id="SSF64397">
    <property type="entry name" value="Hsp33 domain"/>
    <property type="match status" value="1"/>
</dbReference>
<dbReference type="CDD" id="cd00498">
    <property type="entry name" value="Hsp33"/>
    <property type="match status" value="1"/>
</dbReference>
<evidence type="ECO:0000256" key="5">
    <source>
        <dbReference type="ARBA" id="ARBA00023284"/>
    </source>
</evidence>
<evidence type="ECO:0000256" key="1">
    <source>
        <dbReference type="ARBA" id="ARBA00022490"/>
    </source>
</evidence>
<dbReference type="InterPro" id="IPR016153">
    <property type="entry name" value="Heat_shock_Hsp33_N"/>
</dbReference>
<keyword evidence="4" id="KW-0143">Chaperone</keyword>
<dbReference type="InterPro" id="IPR000397">
    <property type="entry name" value="Heat_shock_Hsp33"/>
</dbReference>
<dbReference type="Gene3D" id="1.10.287.480">
    <property type="entry name" value="helix hairpin bin"/>
    <property type="match status" value="1"/>
</dbReference>
<dbReference type="InterPro" id="IPR023212">
    <property type="entry name" value="Hsp33_helix_hairpin_bin_dom_sf"/>
</dbReference>
<reference evidence="6 7" key="1">
    <citation type="submission" date="2019-07" db="EMBL/GenBank/DDBJ databases">
        <title>Whole genome shotgun sequence of Reyranella soli NBRC 108950.</title>
        <authorList>
            <person name="Hosoyama A."/>
            <person name="Uohara A."/>
            <person name="Ohji S."/>
            <person name="Ichikawa N."/>
        </authorList>
    </citation>
    <scope>NUCLEOTIDE SEQUENCE [LARGE SCALE GENOMIC DNA]</scope>
    <source>
        <strain evidence="6 7">NBRC 108950</strain>
    </source>
</reference>
<name>A0A512NDW6_9HYPH</name>
<comment type="caution">
    <text evidence="6">The sequence shown here is derived from an EMBL/GenBank/DDBJ whole genome shotgun (WGS) entry which is preliminary data.</text>
</comment>
<keyword evidence="5" id="KW-0676">Redox-active center</keyword>
<keyword evidence="2" id="KW-0862">Zinc</keyword>
<dbReference type="EMBL" id="BKAJ01000075">
    <property type="protein sequence ID" value="GEP57146.1"/>
    <property type="molecule type" value="Genomic_DNA"/>
</dbReference>
<evidence type="ECO:0000256" key="4">
    <source>
        <dbReference type="ARBA" id="ARBA00023186"/>
    </source>
</evidence>